<reference evidence="2" key="1">
    <citation type="submission" date="2021-12" db="EMBL/GenBank/DDBJ databases">
        <authorList>
            <person name="King R."/>
        </authorList>
    </citation>
    <scope>NUCLEOTIDE SEQUENCE</scope>
</reference>
<evidence type="ECO:0000313" key="2">
    <source>
        <dbReference type="EMBL" id="CAH0384090.1"/>
    </source>
</evidence>
<evidence type="ECO:0000313" key="3">
    <source>
        <dbReference type="Proteomes" id="UP001152759"/>
    </source>
</evidence>
<dbReference type="EMBL" id="OU963863">
    <property type="protein sequence ID" value="CAH0384090.1"/>
    <property type="molecule type" value="Genomic_DNA"/>
</dbReference>
<evidence type="ECO:0000256" key="1">
    <source>
        <dbReference type="SAM" id="SignalP"/>
    </source>
</evidence>
<sequence>MTAAEILTLVTHLGLLIGDKVSPDDKHWELYLILREIVDIVLAPSYQEKRFDQLDTLVEFHNNLFIELSNEGLKNKFHHLVHYKSHIKKFGPLIHLWVMRLEAKHQPSKAAANVILSRRNISHSLGLKSQLQVMNAIVNGSKNPVTAVSPKGFWTSADEVEILENVTVPNNFPSELLCTDWVKFHGVLYTEETVIIQEIQNDIPLFFKIHSIFLSDKDEVFFVCNAIDVIEFNSHFYAYKVQLTDSFCVIDCHKVQIHSACSILSKLTGDFITLRHKW</sequence>
<gene>
    <name evidence="2" type="ORF">BEMITA_LOCUS3466</name>
</gene>
<accession>A0A9P0A4H5</accession>
<proteinExistence type="predicted"/>
<feature type="signal peptide" evidence="1">
    <location>
        <begin position="1"/>
        <end position="18"/>
    </location>
</feature>
<feature type="chain" id="PRO_5040294585" evidence="1">
    <location>
        <begin position="19"/>
        <end position="278"/>
    </location>
</feature>
<name>A0A9P0A4H5_BEMTA</name>
<keyword evidence="3" id="KW-1185">Reference proteome</keyword>
<keyword evidence="1" id="KW-0732">Signal</keyword>
<dbReference type="AlphaFoldDB" id="A0A9P0A4H5"/>
<dbReference type="Proteomes" id="UP001152759">
    <property type="component" value="Chromosome 2"/>
</dbReference>
<protein>
    <submittedName>
        <fullName evidence="2">Uncharacterized protein</fullName>
    </submittedName>
</protein>
<organism evidence="2 3">
    <name type="scientific">Bemisia tabaci</name>
    <name type="common">Sweetpotato whitefly</name>
    <name type="synonym">Aleurodes tabaci</name>
    <dbReference type="NCBI Taxonomy" id="7038"/>
    <lineage>
        <taxon>Eukaryota</taxon>
        <taxon>Metazoa</taxon>
        <taxon>Ecdysozoa</taxon>
        <taxon>Arthropoda</taxon>
        <taxon>Hexapoda</taxon>
        <taxon>Insecta</taxon>
        <taxon>Pterygota</taxon>
        <taxon>Neoptera</taxon>
        <taxon>Paraneoptera</taxon>
        <taxon>Hemiptera</taxon>
        <taxon>Sternorrhyncha</taxon>
        <taxon>Aleyrodoidea</taxon>
        <taxon>Aleyrodidae</taxon>
        <taxon>Aleyrodinae</taxon>
        <taxon>Bemisia</taxon>
    </lineage>
</organism>